<sequence>MQPHSLSASTPLGSRGTTAIPPPDSSAASSLALRRAEKAALVEGRREPPVLVAQPMDRLDLVGSEIKQTQALEVASTTHIIQRPECILERRCRARIMDEDTVARDAEISERPLEGCAGVDDAAEKGLTAAVQLRAVEMRDAELAQRGKEVLDNANRRETAVRVNGGAAPGRWVVAMGNANTLVATRTW</sequence>
<keyword evidence="3" id="KW-1185">Reference proteome</keyword>
<evidence type="ECO:0000256" key="1">
    <source>
        <dbReference type="SAM" id="MobiDB-lite"/>
    </source>
</evidence>
<reference evidence="2 3" key="1">
    <citation type="submission" date="2023-01" db="EMBL/GenBank/DDBJ databases">
        <title>Analysis of 21 Apiospora genomes using comparative genomics revels a genus with tremendous synthesis potential of carbohydrate active enzymes and secondary metabolites.</title>
        <authorList>
            <person name="Sorensen T."/>
        </authorList>
    </citation>
    <scope>NUCLEOTIDE SEQUENCE [LARGE SCALE GENOMIC DNA]</scope>
    <source>
        <strain evidence="2 3">CBS 114990</strain>
    </source>
</reference>
<evidence type="ECO:0000313" key="3">
    <source>
        <dbReference type="Proteomes" id="UP001433268"/>
    </source>
</evidence>
<name>A0ABR1VZC1_9PEZI</name>
<feature type="compositionally biased region" description="Polar residues" evidence="1">
    <location>
        <begin position="1"/>
        <end position="17"/>
    </location>
</feature>
<comment type="caution">
    <text evidence="2">The sequence shown here is derived from an EMBL/GenBank/DDBJ whole genome shotgun (WGS) entry which is preliminary data.</text>
</comment>
<evidence type="ECO:0000313" key="2">
    <source>
        <dbReference type="EMBL" id="KAK8075274.1"/>
    </source>
</evidence>
<dbReference type="RefSeq" id="XP_066666214.1">
    <property type="nucleotide sequence ID" value="XM_066814252.1"/>
</dbReference>
<dbReference type="EMBL" id="JAQQWN010000007">
    <property type="protein sequence ID" value="KAK8075274.1"/>
    <property type="molecule type" value="Genomic_DNA"/>
</dbReference>
<organism evidence="2 3">
    <name type="scientific">Apiospora hydei</name>
    <dbReference type="NCBI Taxonomy" id="1337664"/>
    <lineage>
        <taxon>Eukaryota</taxon>
        <taxon>Fungi</taxon>
        <taxon>Dikarya</taxon>
        <taxon>Ascomycota</taxon>
        <taxon>Pezizomycotina</taxon>
        <taxon>Sordariomycetes</taxon>
        <taxon>Xylariomycetidae</taxon>
        <taxon>Amphisphaeriales</taxon>
        <taxon>Apiosporaceae</taxon>
        <taxon>Apiospora</taxon>
    </lineage>
</organism>
<protein>
    <submittedName>
        <fullName evidence="2">Uncharacterized protein</fullName>
    </submittedName>
</protein>
<feature type="region of interest" description="Disordered" evidence="1">
    <location>
        <begin position="1"/>
        <end position="30"/>
    </location>
</feature>
<dbReference type="Proteomes" id="UP001433268">
    <property type="component" value="Unassembled WGS sequence"/>
</dbReference>
<dbReference type="GeneID" id="92047312"/>
<proteinExistence type="predicted"/>
<gene>
    <name evidence="2" type="ORF">PG997_009937</name>
</gene>
<accession>A0ABR1VZC1</accession>